<protein>
    <submittedName>
        <fullName evidence="1">Uncharacterized protein</fullName>
    </submittedName>
</protein>
<dbReference type="Proteomes" id="UP000037594">
    <property type="component" value="Unassembled WGS sequence"/>
</dbReference>
<dbReference type="PATRIC" id="fig|451644.5.peg.5609"/>
<comment type="caution">
    <text evidence="1">The sequence shown here is derived from an EMBL/GenBank/DDBJ whole genome shotgun (WGS) entry which is preliminary data.</text>
</comment>
<sequence>MKNDRGGGTVTYRMHVIAGDAAELASNAGGLIVDRMMSGWRVTVQLLDSVDTRPVRILGAELVDALTSPDRPDEERCVLVMAADAYAPAVSGAGHELPAGYVEALVWGESPDPPHLYDHHLSAAARAFKARAVAAARVTLHEVAAVETFTSMSAKTFGIGLRA</sequence>
<dbReference type="AlphaFoldDB" id="A0A0J8U078"/>
<dbReference type="OrthoDB" id="4639321at2"/>
<name>A0A0J8U078_9MYCO</name>
<gene>
    <name evidence="1" type="ORF">ACT17_27205</name>
</gene>
<accession>A0A0J8U078</accession>
<evidence type="ECO:0000313" key="1">
    <source>
        <dbReference type="EMBL" id="KMV15058.1"/>
    </source>
</evidence>
<proteinExistence type="predicted"/>
<evidence type="ECO:0000313" key="2">
    <source>
        <dbReference type="Proteomes" id="UP000037594"/>
    </source>
</evidence>
<dbReference type="EMBL" id="LFOD01000036">
    <property type="protein sequence ID" value="KMV15058.1"/>
    <property type="molecule type" value="Genomic_DNA"/>
</dbReference>
<dbReference type="RefSeq" id="WP_019342972.1">
    <property type="nucleotide sequence ID" value="NZ_AGSZ01000007.1"/>
</dbReference>
<reference evidence="1 2" key="1">
    <citation type="submission" date="2015-06" db="EMBL/GenBank/DDBJ databases">
        <title>Genome sequence of Mycobacterium conceptionense strain MLE.</title>
        <authorList>
            <person name="Greninger A.L."/>
            <person name="Cunningham G."/>
            <person name="Chiu C.Y."/>
            <person name="Miller S."/>
        </authorList>
    </citation>
    <scope>NUCLEOTIDE SEQUENCE [LARGE SCALE GENOMIC DNA]</scope>
    <source>
        <strain evidence="1 2">MLE</strain>
    </source>
</reference>
<organism evidence="1 2">
    <name type="scientific">Mycolicibacterium conceptionense</name>
    <dbReference type="NCBI Taxonomy" id="451644"/>
    <lineage>
        <taxon>Bacteria</taxon>
        <taxon>Bacillati</taxon>
        <taxon>Actinomycetota</taxon>
        <taxon>Actinomycetes</taxon>
        <taxon>Mycobacteriales</taxon>
        <taxon>Mycobacteriaceae</taxon>
        <taxon>Mycolicibacterium</taxon>
    </lineage>
</organism>